<geneLocation type="plasmid" evidence="1 2">
    <name>unnamed2</name>
</geneLocation>
<dbReference type="Proteomes" id="UP000831768">
    <property type="component" value="Plasmid unnamed2"/>
</dbReference>
<name>A0A8U0A6N4_9EURY</name>
<keyword evidence="1" id="KW-0614">Plasmid</keyword>
<proteinExistence type="predicted"/>
<gene>
    <name evidence="1" type="ORF">MW046_15745</name>
</gene>
<evidence type="ECO:0000313" key="1">
    <source>
        <dbReference type="EMBL" id="UPM44840.1"/>
    </source>
</evidence>
<dbReference type="EMBL" id="CP096021">
    <property type="protein sequence ID" value="UPM44840.1"/>
    <property type="molecule type" value="Genomic_DNA"/>
</dbReference>
<protein>
    <submittedName>
        <fullName evidence="1">Uncharacterized protein</fullName>
    </submittedName>
</protein>
<evidence type="ECO:0000313" key="2">
    <source>
        <dbReference type="Proteomes" id="UP000831768"/>
    </source>
</evidence>
<sequence>MSSMDPSQWLLDDVRDRLETAPTLADFVRQINVILVLQDSDCKDFETRKYDAGPLVRALFCRELAGLSWNGLYEFLSTEHRAERLGFDPTKFGKYNTAPTRQTLTTAWDVGLSDEIKRAILSLSERLVAAAYENDAALDLRLPRHVDESESALRDRHVGDFSNEQIRTHVRYAREMVFGAFDSGRAANATYLDSRFDELQALMALGGWSSYDAIEPYLAAPTEENIIDSMTTVAL</sequence>
<dbReference type="GeneID" id="71929530"/>
<organism evidence="1 2">
    <name type="scientific">Halocatena salina</name>
    <dbReference type="NCBI Taxonomy" id="2934340"/>
    <lineage>
        <taxon>Archaea</taxon>
        <taxon>Methanobacteriati</taxon>
        <taxon>Methanobacteriota</taxon>
        <taxon>Stenosarchaea group</taxon>
        <taxon>Halobacteria</taxon>
        <taxon>Halobacteriales</taxon>
        <taxon>Natronomonadaceae</taxon>
        <taxon>Halocatena</taxon>
    </lineage>
</organism>
<dbReference type="RefSeq" id="WP_247995494.1">
    <property type="nucleotide sequence ID" value="NZ_CP096021.1"/>
</dbReference>
<accession>A0A8U0A6N4</accession>
<keyword evidence="2" id="KW-1185">Reference proteome</keyword>
<dbReference type="AlphaFoldDB" id="A0A8U0A6N4"/>
<dbReference type="KEGG" id="haad:MW046_15745"/>
<reference evidence="1" key="1">
    <citation type="submission" date="2022-04" db="EMBL/GenBank/DDBJ databases">
        <title>Halocatena sp. nov., isolated from a salt lake.</title>
        <authorList>
            <person name="Cui H.-L."/>
        </authorList>
    </citation>
    <scope>NUCLEOTIDE SEQUENCE</scope>
    <source>
        <strain evidence="1">AD-1</strain>
        <plasmid evidence="1">unnamed2</plasmid>
    </source>
</reference>